<evidence type="ECO:0000256" key="1">
    <source>
        <dbReference type="ARBA" id="ARBA00004123"/>
    </source>
</evidence>
<gene>
    <name evidence="9" type="ORF">P875_00138278</name>
</gene>
<reference evidence="9 10" key="1">
    <citation type="submission" date="2015-02" db="EMBL/GenBank/DDBJ databases">
        <title>Draft genome sequence of Aspergillus parasiticus SU-1.</title>
        <authorList>
            <person name="Yu J."/>
            <person name="Fedorova N."/>
            <person name="Yin Y."/>
            <person name="Losada L."/>
            <person name="Zafar N."/>
            <person name="Taujale R."/>
            <person name="Ehrlich K.C."/>
            <person name="Bhatnagar D."/>
            <person name="Cleveland T.E."/>
            <person name="Bennett J.W."/>
            <person name="Nierman W.C."/>
        </authorList>
    </citation>
    <scope>NUCLEOTIDE SEQUENCE [LARGE SCALE GENOMIC DNA]</scope>
    <source>
        <strain evidence="10">ATCC 56775 / NRRL 5862 / SRRC 143 / SU-1</strain>
    </source>
</reference>
<feature type="domain" description="Zn(2)-C6 fungal-type" evidence="8">
    <location>
        <begin position="9"/>
        <end position="38"/>
    </location>
</feature>
<dbReference type="EMBL" id="JZEE01000517">
    <property type="protein sequence ID" value="KJK64293.1"/>
    <property type="molecule type" value="Genomic_DNA"/>
</dbReference>
<keyword evidence="3" id="KW-0805">Transcription regulation</keyword>
<dbReference type="InterPro" id="IPR050613">
    <property type="entry name" value="Sec_Metabolite_Reg"/>
</dbReference>
<dbReference type="GO" id="GO:0009893">
    <property type="term" value="P:positive regulation of metabolic process"/>
    <property type="evidence" value="ECO:0007669"/>
    <property type="project" value="UniProtKB-ARBA"/>
</dbReference>
<dbReference type="GO" id="GO:0003677">
    <property type="term" value="F:DNA binding"/>
    <property type="evidence" value="ECO:0007669"/>
    <property type="project" value="UniProtKB-KW"/>
</dbReference>
<evidence type="ECO:0000256" key="4">
    <source>
        <dbReference type="ARBA" id="ARBA00023125"/>
    </source>
</evidence>
<dbReference type="AlphaFoldDB" id="A0A0F0IEI6"/>
<dbReference type="Gene3D" id="4.10.240.10">
    <property type="entry name" value="Zn(2)-C6 fungal-type DNA-binding domain"/>
    <property type="match status" value="1"/>
</dbReference>
<dbReference type="GO" id="GO:0005634">
    <property type="term" value="C:nucleus"/>
    <property type="evidence" value="ECO:0007669"/>
    <property type="project" value="UniProtKB-SubCell"/>
</dbReference>
<dbReference type="PANTHER" id="PTHR31001">
    <property type="entry name" value="UNCHARACTERIZED TRANSCRIPTIONAL REGULATORY PROTEIN"/>
    <property type="match status" value="1"/>
</dbReference>
<evidence type="ECO:0000256" key="3">
    <source>
        <dbReference type="ARBA" id="ARBA00023015"/>
    </source>
</evidence>
<dbReference type="SMART" id="SM00906">
    <property type="entry name" value="Fungal_trans"/>
    <property type="match status" value="1"/>
</dbReference>
<evidence type="ECO:0000313" key="10">
    <source>
        <dbReference type="Proteomes" id="UP000033540"/>
    </source>
</evidence>
<dbReference type="Proteomes" id="UP000033540">
    <property type="component" value="Unassembled WGS sequence"/>
</dbReference>
<keyword evidence="2" id="KW-0479">Metal-binding</keyword>
<evidence type="ECO:0000313" key="9">
    <source>
        <dbReference type="EMBL" id="KJK64293.1"/>
    </source>
</evidence>
<dbReference type="CDD" id="cd12148">
    <property type="entry name" value="fungal_TF_MHR"/>
    <property type="match status" value="1"/>
</dbReference>
<feature type="region of interest" description="Disordered" evidence="7">
    <location>
        <begin position="621"/>
        <end position="656"/>
    </location>
</feature>
<dbReference type="OrthoDB" id="2269373at2759"/>
<sequence length="731" mass="81957">MRNLTRGHSCVLCQQRKVRCDQQKPCANCVKAQVECRVLPPQPPKRRRKKLHERDLIDRLRKYEALMSQHGISFDSVLEGEDGVANIEHDYDGLGTAAEGSAQNRNSPEHGKRSKWFPYYQEYCATDDMLRDTSDDENERPTIHHSFDTMFGDTDGFPFNVCGSPAQITDLHPPAIKVFQLWQVYINNVNPLLKISHVPTLQAQVVEAAADPAKIPKPLEALMFGIYLVAVTSLTDEEVEATFDEGKAVLLSRYHQGTQQALINAGFMRSNELMVLQAYFLYLFCIVQYVDPRSLFCLIGIAVRIATGLGLHRDGTRFGLSPFETEQRKRLWWQIVAFDKRIAEVTGSTITALSSSATDSGLPLNVNDADLHIHAKEPPTPSTGATEMLFCLTRIELTMAAVPNGMRPNPVALNNPFAQHKPTTSPADATTQETSSQPPTNGLNRYCAHMESTYLAHCDHRIPVQFFALMMARVSLCRLRIVDFMSRGVSATTLEYRERDALFMTAIEMLEYDNTIHTTPSLRNFLWYTQLLVPLPGYVFLVGELRQRTTGELCERAWKAIYGNYNHRGLIRKLRSPMHVAFGHMLLKAWNAHEEAELQLGRNVQPPQLVTLLRERVALQTSTSHSKPDLARNGSTDSVGTTNGGPVAGTRMWVDDNTGLDRMGRPSEVMSNKDSMFPSLHSASQMFDEVSPDQNDVDWSYLMQPGVLGELCGNTGPIFTHSCGFNYPFGS</sequence>
<keyword evidence="6" id="KW-0539">Nucleus</keyword>
<dbReference type="InterPro" id="IPR036864">
    <property type="entry name" value="Zn2-C6_fun-type_DNA-bd_sf"/>
</dbReference>
<dbReference type="Pfam" id="PF00172">
    <property type="entry name" value="Zn_clus"/>
    <property type="match status" value="1"/>
</dbReference>
<proteinExistence type="predicted"/>
<dbReference type="GO" id="GO:0000981">
    <property type="term" value="F:DNA-binding transcription factor activity, RNA polymerase II-specific"/>
    <property type="evidence" value="ECO:0007669"/>
    <property type="project" value="InterPro"/>
</dbReference>
<dbReference type="InterPro" id="IPR007219">
    <property type="entry name" value="XnlR_reg_dom"/>
</dbReference>
<evidence type="ECO:0000256" key="2">
    <source>
        <dbReference type="ARBA" id="ARBA00022723"/>
    </source>
</evidence>
<evidence type="ECO:0000256" key="7">
    <source>
        <dbReference type="SAM" id="MobiDB-lite"/>
    </source>
</evidence>
<organism evidence="9 10">
    <name type="scientific">Aspergillus parasiticus (strain ATCC 56775 / NRRL 5862 / SRRC 143 / SU-1)</name>
    <dbReference type="NCBI Taxonomy" id="1403190"/>
    <lineage>
        <taxon>Eukaryota</taxon>
        <taxon>Fungi</taxon>
        <taxon>Dikarya</taxon>
        <taxon>Ascomycota</taxon>
        <taxon>Pezizomycotina</taxon>
        <taxon>Eurotiomycetes</taxon>
        <taxon>Eurotiomycetidae</taxon>
        <taxon>Eurotiales</taxon>
        <taxon>Aspergillaceae</taxon>
        <taxon>Aspergillus</taxon>
        <taxon>Aspergillus subgen. Circumdati</taxon>
    </lineage>
</organism>
<dbReference type="InterPro" id="IPR001138">
    <property type="entry name" value="Zn2Cys6_DnaBD"/>
</dbReference>
<dbReference type="GO" id="GO:0006351">
    <property type="term" value="P:DNA-templated transcription"/>
    <property type="evidence" value="ECO:0007669"/>
    <property type="project" value="InterPro"/>
</dbReference>
<feature type="region of interest" description="Disordered" evidence="7">
    <location>
        <begin position="415"/>
        <end position="442"/>
    </location>
</feature>
<evidence type="ECO:0000259" key="8">
    <source>
        <dbReference type="PROSITE" id="PS50048"/>
    </source>
</evidence>
<keyword evidence="5" id="KW-0804">Transcription</keyword>
<comment type="subcellular location">
    <subcellularLocation>
        <location evidence="1">Nucleus</location>
    </subcellularLocation>
</comment>
<dbReference type="CDD" id="cd00067">
    <property type="entry name" value="GAL4"/>
    <property type="match status" value="1"/>
</dbReference>
<protein>
    <submittedName>
        <fullName evidence="9">Specific transcription factor domain protein</fullName>
    </submittedName>
</protein>
<dbReference type="SUPFAM" id="SSF57701">
    <property type="entry name" value="Zn2/Cys6 DNA-binding domain"/>
    <property type="match status" value="1"/>
</dbReference>
<accession>A0A0F0IEI6</accession>
<feature type="compositionally biased region" description="Polar residues" evidence="7">
    <location>
        <begin position="421"/>
        <end position="442"/>
    </location>
</feature>
<dbReference type="GO" id="GO:0008270">
    <property type="term" value="F:zinc ion binding"/>
    <property type="evidence" value="ECO:0007669"/>
    <property type="project" value="InterPro"/>
</dbReference>
<dbReference type="Pfam" id="PF04082">
    <property type="entry name" value="Fungal_trans"/>
    <property type="match status" value="1"/>
</dbReference>
<dbReference type="PROSITE" id="PS50048">
    <property type="entry name" value="ZN2_CY6_FUNGAL_2"/>
    <property type="match status" value="1"/>
</dbReference>
<name>A0A0F0IEI6_ASPPU</name>
<evidence type="ECO:0000256" key="5">
    <source>
        <dbReference type="ARBA" id="ARBA00023163"/>
    </source>
</evidence>
<keyword evidence="4" id="KW-0238">DNA-binding</keyword>
<dbReference type="SMART" id="SM00066">
    <property type="entry name" value="GAL4"/>
    <property type="match status" value="1"/>
</dbReference>
<dbReference type="STRING" id="1403190.A0A0F0IEI6"/>
<dbReference type="PANTHER" id="PTHR31001:SF45">
    <property type="entry name" value="ZN(II)2CYS6 TRANSCRIPTION FACTOR (EUROFUNG)"/>
    <property type="match status" value="1"/>
</dbReference>
<comment type="caution">
    <text evidence="9">The sequence shown here is derived from an EMBL/GenBank/DDBJ whole genome shotgun (WGS) entry which is preliminary data.</text>
</comment>
<evidence type="ECO:0000256" key="6">
    <source>
        <dbReference type="ARBA" id="ARBA00023242"/>
    </source>
</evidence>